<feature type="transmembrane region" description="Helical" evidence="11">
    <location>
        <begin position="246"/>
        <end position="266"/>
    </location>
</feature>
<evidence type="ECO:0000256" key="2">
    <source>
        <dbReference type="ARBA" id="ARBA00010663"/>
    </source>
</evidence>
<keyword evidence="6" id="KW-0297">G-protein coupled receptor</keyword>
<comment type="similarity">
    <text evidence="2">Belongs to the G-protein coupled receptor 1 family.</text>
</comment>
<keyword evidence="4 11" id="KW-0812">Transmembrane</keyword>
<dbReference type="PANTHER" id="PTHR22752:SF1">
    <property type="entry name" value="G-PROTEIN COUPLED RECEPTOR 176"/>
    <property type="match status" value="1"/>
</dbReference>
<feature type="transmembrane region" description="Helical" evidence="11">
    <location>
        <begin position="578"/>
        <end position="596"/>
    </location>
</feature>
<evidence type="ECO:0000256" key="6">
    <source>
        <dbReference type="ARBA" id="ARBA00023040"/>
    </source>
</evidence>
<dbReference type="Gene3D" id="1.20.1070.10">
    <property type="entry name" value="Rhodopsin 7-helix transmembrane proteins"/>
    <property type="match status" value="2"/>
</dbReference>
<evidence type="ECO:0000256" key="5">
    <source>
        <dbReference type="ARBA" id="ARBA00022989"/>
    </source>
</evidence>
<feature type="transmembrane region" description="Helical" evidence="11">
    <location>
        <begin position="300"/>
        <end position="326"/>
    </location>
</feature>
<feature type="transmembrane region" description="Helical" evidence="11">
    <location>
        <begin position="542"/>
        <end position="563"/>
    </location>
</feature>
<evidence type="ECO:0000256" key="3">
    <source>
        <dbReference type="ARBA" id="ARBA00022475"/>
    </source>
</evidence>
<evidence type="ECO:0000256" key="8">
    <source>
        <dbReference type="ARBA" id="ARBA00023170"/>
    </source>
</evidence>
<dbReference type="GO" id="GO:0005886">
    <property type="term" value="C:plasma membrane"/>
    <property type="evidence" value="ECO:0007669"/>
    <property type="project" value="UniProtKB-SubCell"/>
</dbReference>
<dbReference type="Pfam" id="PF00001">
    <property type="entry name" value="7tm_1"/>
    <property type="match status" value="1"/>
</dbReference>
<dbReference type="KEGG" id="scac:106095356"/>
<reference evidence="13" key="1">
    <citation type="submission" date="2020-05" db="UniProtKB">
        <authorList>
            <consortium name="EnsemblMetazoa"/>
        </authorList>
    </citation>
    <scope>IDENTIFICATION</scope>
    <source>
        <strain evidence="13">USDA</strain>
    </source>
</reference>
<feature type="transmembrane region" description="Helical" evidence="11">
    <location>
        <begin position="39"/>
        <end position="59"/>
    </location>
</feature>
<evidence type="ECO:0000256" key="4">
    <source>
        <dbReference type="ARBA" id="ARBA00022692"/>
    </source>
</evidence>
<organism evidence="13 14">
    <name type="scientific">Stomoxys calcitrans</name>
    <name type="common">Stable fly</name>
    <name type="synonym">Conops calcitrans</name>
    <dbReference type="NCBI Taxonomy" id="35570"/>
    <lineage>
        <taxon>Eukaryota</taxon>
        <taxon>Metazoa</taxon>
        <taxon>Ecdysozoa</taxon>
        <taxon>Arthropoda</taxon>
        <taxon>Hexapoda</taxon>
        <taxon>Insecta</taxon>
        <taxon>Pterygota</taxon>
        <taxon>Neoptera</taxon>
        <taxon>Endopterygota</taxon>
        <taxon>Diptera</taxon>
        <taxon>Brachycera</taxon>
        <taxon>Muscomorpha</taxon>
        <taxon>Muscoidea</taxon>
        <taxon>Muscidae</taxon>
        <taxon>Stomoxys</taxon>
    </lineage>
</organism>
<evidence type="ECO:0000256" key="7">
    <source>
        <dbReference type="ARBA" id="ARBA00023136"/>
    </source>
</evidence>
<proteinExistence type="inferred from homology"/>
<dbReference type="InterPro" id="IPR000276">
    <property type="entry name" value="GPCR_Rhodpsn"/>
</dbReference>
<dbReference type="InterPro" id="IPR017452">
    <property type="entry name" value="GPCR_Rhodpsn_7TM"/>
</dbReference>
<name>A0A1I8NLF0_STOCA</name>
<feature type="transmembrane region" description="Helical" evidence="11">
    <location>
        <begin position="6"/>
        <end position="27"/>
    </location>
</feature>
<dbReference type="VEuPathDB" id="VectorBase:SCAU000030"/>
<dbReference type="CDD" id="cd00637">
    <property type="entry name" value="7tm_classA_rhodopsin-like"/>
    <property type="match status" value="2"/>
</dbReference>
<evidence type="ECO:0000313" key="13">
    <source>
        <dbReference type="EnsemblMetazoa" id="SCAU000030-PA"/>
    </source>
</evidence>
<evidence type="ECO:0000259" key="12">
    <source>
        <dbReference type="PROSITE" id="PS50262"/>
    </source>
</evidence>
<dbReference type="STRING" id="35570.A0A1I8NLF0"/>
<evidence type="ECO:0000256" key="10">
    <source>
        <dbReference type="SAM" id="MobiDB-lite"/>
    </source>
</evidence>
<keyword evidence="3" id="KW-1003">Cell membrane</keyword>
<dbReference type="PROSITE" id="PS50262">
    <property type="entry name" value="G_PROTEIN_RECEP_F1_2"/>
    <property type="match status" value="1"/>
</dbReference>
<evidence type="ECO:0000256" key="11">
    <source>
        <dbReference type="SAM" id="Phobius"/>
    </source>
</evidence>
<dbReference type="EnsemblMetazoa" id="SCAU000030-RA">
    <property type="protein sequence ID" value="SCAU000030-PA"/>
    <property type="gene ID" value="SCAU000030"/>
</dbReference>
<keyword evidence="14" id="KW-1185">Reference proteome</keyword>
<comment type="subcellular location">
    <subcellularLocation>
        <location evidence="1">Cell membrane</location>
        <topology evidence="1">Multi-pass membrane protein</topology>
    </subcellularLocation>
</comment>
<dbReference type="PRINTS" id="PR00237">
    <property type="entry name" value="GPCRRHODOPSN"/>
</dbReference>
<dbReference type="SUPFAM" id="SSF81321">
    <property type="entry name" value="Family A G protein-coupled receptor-like"/>
    <property type="match status" value="2"/>
</dbReference>
<evidence type="ECO:0000256" key="1">
    <source>
        <dbReference type="ARBA" id="ARBA00004651"/>
    </source>
</evidence>
<dbReference type="Proteomes" id="UP000095300">
    <property type="component" value="Unassembled WGS sequence"/>
</dbReference>
<keyword evidence="8" id="KW-0675">Receptor</keyword>
<dbReference type="GO" id="GO:0004930">
    <property type="term" value="F:G protein-coupled receptor activity"/>
    <property type="evidence" value="ECO:0007669"/>
    <property type="project" value="UniProtKB-KW"/>
</dbReference>
<feature type="domain" description="G-protein coupled receptors family 1 profile" evidence="12">
    <location>
        <begin position="220"/>
        <end position="594"/>
    </location>
</feature>
<sequence length="765" mass="85026">MMTIDVLIFVVVILSFLINILALAAFWVTPGLRTTANRFTINLVIINLVGCVVLAPTLFLSGGEFVGGPGGGSNDGAGITTGSSESGLSFLSPNENDDSIEFYSKPGNHQLTIRHNGRLVEKEGFIVRRNSSSGKEANDGVGAGSRTIETIYKCNDTYCRELTIDESVETLVITEIEEESFSKHMESTPDEEQIEQQPWHNFQMRSWSIDMVAALGAMAVLLVVGDTWCAVTDPLRYHIRISGLKSWILIALTWSMGILFGALSALREIDFEADTLVRKDNTEYTTYFSSLSSSNNIFELTFSCLYFVLIVLLPFVFVCGMYWRIINEARGNGLRMRQNGSSPLMQSSLNLMHRSSISSTSTQGGGLQMSIDKQPQEHGLTYCPQKESTPISEDRLSELDGKKDNTVEIDIQQHQTENVLVTLEAANVEVEAFSLPQNHNPLTTSSYEHQQHVRQVLSSLNLQRNLQQVQHLQNAEASPFVQGNYQEINERSPTSQLEKHSLQMANVHTSPKALGYMSSLRHRLSNASSLFKYREESRAARISILVVIMFLTSYMPFGLLVLLQNRVSAASFLLSNELAIFMILLANLSSAFIFAYRNKRVRRGVKRLLGCDSLWTKAKLNGYSSFNYRRNLNTKTNSSRSSAHSNNSNHHQHPTSSSLMFSNVNTSNIFIRPTSTCSTIINLTINNSIDPCQKAPDRTNGAHAIRSHMVLQQGDIAIVEQMPLNGRNASPKSSIIRNYVVSKTSQKLVCDAAYSGIVKAEPTEV</sequence>
<evidence type="ECO:0000256" key="9">
    <source>
        <dbReference type="ARBA" id="ARBA00023224"/>
    </source>
</evidence>
<feature type="region of interest" description="Disordered" evidence="10">
    <location>
        <begin position="634"/>
        <end position="658"/>
    </location>
</feature>
<feature type="compositionally biased region" description="Low complexity" evidence="10">
    <location>
        <begin position="637"/>
        <end position="658"/>
    </location>
</feature>
<keyword evidence="9" id="KW-0807">Transducer</keyword>
<feature type="transmembrane region" description="Helical" evidence="11">
    <location>
        <begin position="207"/>
        <end position="225"/>
    </location>
</feature>
<dbReference type="OrthoDB" id="5980076at2759"/>
<accession>A0A1I8NLF0</accession>
<keyword evidence="5 11" id="KW-1133">Transmembrane helix</keyword>
<gene>
    <name evidence="13" type="primary">106095356</name>
</gene>
<evidence type="ECO:0000313" key="14">
    <source>
        <dbReference type="Proteomes" id="UP000095300"/>
    </source>
</evidence>
<dbReference type="AlphaFoldDB" id="A0A1I8NLF0"/>
<dbReference type="PANTHER" id="PTHR22752">
    <property type="entry name" value="G PROTEIN-COUPLED RECEPTOR"/>
    <property type="match status" value="1"/>
</dbReference>
<keyword evidence="7 11" id="KW-0472">Membrane</keyword>
<protein>
    <recommendedName>
        <fullName evidence="12">G-protein coupled receptors family 1 profile domain-containing protein</fullName>
    </recommendedName>
</protein>